<dbReference type="Proteomes" id="UP001595693">
    <property type="component" value="Unassembled WGS sequence"/>
</dbReference>
<dbReference type="RefSeq" id="WP_055397891.1">
    <property type="nucleotide sequence ID" value="NZ_JAMXAX010000029.1"/>
</dbReference>
<evidence type="ECO:0000313" key="2">
    <source>
        <dbReference type="Proteomes" id="UP001595693"/>
    </source>
</evidence>
<comment type="caution">
    <text evidence="1">The sequence shown here is derived from an EMBL/GenBank/DDBJ whole genome shotgun (WGS) entry which is preliminary data.</text>
</comment>
<sequence>MQALATTTERVPEGLLLAQPVLDAHAQLLLPEGTPVTREILNNLQHRGIDTIFVNAPEELAQRNGKVDPVEQRVLTEQRLLHLFRPALRAGQLNPLLHMILRHRLEERP</sequence>
<keyword evidence="2" id="KW-1185">Reference proteome</keyword>
<organism evidence="1 2">
    <name type="scientific">Acidovorax facilis</name>
    <dbReference type="NCBI Taxonomy" id="12917"/>
    <lineage>
        <taxon>Bacteria</taxon>
        <taxon>Pseudomonadati</taxon>
        <taxon>Pseudomonadota</taxon>
        <taxon>Betaproteobacteria</taxon>
        <taxon>Burkholderiales</taxon>
        <taxon>Comamonadaceae</taxon>
        <taxon>Acidovorax</taxon>
    </lineage>
</organism>
<reference evidence="2" key="1">
    <citation type="journal article" date="2019" name="Int. J. Syst. Evol. Microbiol.">
        <title>The Global Catalogue of Microorganisms (GCM) 10K type strain sequencing project: providing services to taxonomists for standard genome sequencing and annotation.</title>
        <authorList>
            <consortium name="The Broad Institute Genomics Platform"/>
            <consortium name="The Broad Institute Genome Sequencing Center for Infectious Disease"/>
            <person name="Wu L."/>
            <person name="Ma J."/>
        </authorList>
    </citation>
    <scope>NUCLEOTIDE SEQUENCE [LARGE SCALE GENOMIC DNA]</scope>
    <source>
        <strain evidence="2">CCUG 2113</strain>
    </source>
</reference>
<proteinExistence type="predicted"/>
<evidence type="ECO:0000313" key="1">
    <source>
        <dbReference type="EMBL" id="MFC3936697.1"/>
    </source>
</evidence>
<accession>A0ABV8DEN2</accession>
<name>A0ABV8DEN2_9BURK</name>
<gene>
    <name evidence="1" type="ORF">ACFOW3_18920</name>
</gene>
<dbReference type="EMBL" id="JBHSAJ010000056">
    <property type="protein sequence ID" value="MFC3936697.1"/>
    <property type="molecule type" value="Genomic_DNA"/>
</dbReference>
<protein>
    <submittedName>
        <fullName evidence="1">Uncharacterized protein</fullName>
    </submittedName>
</protein>